<dbReference type="PANTHER" id="PTHR14140">
    <property type="entry name" value="E3 UBIQUITIN-PROTEIN LIGASE UHRF-RELATED"/>
    <property type="match status" value="1"/>
</dbReference>
<gene>
    <name evidence="5" type="ORF">CPLU01_11262</name>
</gene>
<evidence type="ECO:0000256" key="2">
    <source>
        <dbReference type="PROSITE-ProRule" id="PRU00358"/>
    </source>
</evidence>
<dbReference type="InterPro" id="IPR003105">
    <property type="entry name" value="SRA_YDG"/>
</dbReference>
<evidence type="ECO:0000259" key="4">
    <source>
        <dbReference type="PROSITE" id="PS51015"/>
    </source>
</evidence>
<proteinExistence type="predicted"/>
<name>A0A8H6K2A4_9PEZI</name>
<dbReference type="GO" id="GO:0044027">
    <property type="term" value="P:negative regulation of gene expression via chromosomal CpG island methylation"/>
    <property type="evidence" value="ECO:0007669"/>
    <property type="project" value="TreeGrafter"/>
</dbReference>
<dbReference type="SMART" id="SM00466">
    <property type="entry name" value="SRA"/>
    <property type="match status" value="1"/>
</dbReference>
<feature type="region of interest" description="Disordered" evidence="3">
    <location>
        <begin position="148"/>
        <end position="188"/>
    </location>
</feature>
<dbReference type="AlphaFoldDB" id="A0A8H6K2A4"/>
<reference evidence="5" key="1">
    <citation type="journal article" date="2020" name="Phytopathology">
        <title>Genome Sequence Resources of Colletotrichum truncatum, C. plurivorum, C. musicola, and C. sojae: Four Species Pathogenic to Soybean (Glycine max).</title>
        <authorList>
            <person name="Rogerio F."/>
            <person name="Boufleur T.R."/>
            <person name="Ciampi-Guillardi M."/>
            <person name="Sukno S.A."/>
            <person name="Thon M.R."/>
            <person name="Massola Junior N.S."/>
            <person name="Baroncelli R."/>
        </authorList>
    </citation>
    <scope>NUCLEOTIDE SEQUENCE</scope>
    <source>
        <strain evidence="5">LFN00145</strain>
    </source>
</reference>
<dbReference type="Pfam" id="PF02182">
    <property type="entry name" value="SAD_SRA"/>
    <property type="match status" value="1"/>
</dbReference>
<protein>
    <submittedName>
        <fullName evidence="5">Ydg sra domain-containing protein</fullName>
    </submittedName>
</protein>
<dbReference type="PROSITE" id="PS51015">
    <property type="entry name" value="YDG"/>
    <property type="match status" value="1"/>
</dbReference>
<dbReference type="Proteomes" id="UP000654918">
    <property type="component" value="Unassembled WGS sequence"/>
</dbReference>
<sequence>MTDADGLQMASMEFSVGGGPGSLPNGPGGRSFGIYVKESNERAISWVATRAKREGAGLDEVQPMLEEMRRYLTFLEDLRARHGGIVGEIFKKEKPRVLGGLEVIFLEKYAVVQRFFSEEDKERAQLLHAWASDADNILLDIPLSDDEEAAATSNTPSSRASSSRPSSSRTSSSNTMGNNIIRKPPAGHPIWGRDGIMNGLALTGFKGITPCHNPDLKYDKRSATVMGHNGVAVGSWYPSQLSACWHGVHGSSQGGIHGSKDGGAYSIIVADSYKGLDSDNGDVIWYSGSGSLDNKNPNLAKKTSGNDSLRVSIDQGNPVRVLRKARKGSAWAPPVGLRYDGLYRVTEERPKKNDNGGAYVQFKLERLEQVNGQNQPSLESCLTSPTPRQRDDYSKIKEWF</sequence>
<feature type="domain" description="YDG" evidence="4">
    <location>
        <begin position="226"/>
        <end position="366"/>
    </location>
</feature>
<dbReference type="SUPFAM" id="SSF88697">
    <property type="entry name" value="PUA domain-like"/>
    <property type="match status" value="1"/>
</dbReference>
<dbReference type="InterPro" id="IPR036987">
    <property type="entry name" value="SRA-YDG_sf"/>
</dbReference>
<dbReference type="EMBL" id="WIGO01000207">
    <property type="protein sequence ID" value="KAF6823722.1"/>
    <property type="molecule type" value="Genomic_DNA"/>
</dbReference>
<evidence type="ECO:0000256" key="3">
    <source>
        <dbReference type="SAM" id="MobiDB-lite"/>
    </source>
</evidence>
<dbReference type="GO" id="GO:0016567">
    <property type="term" value="P:protein ubiquitination"/>
    <property type="evidence" value="ECO:0007669"/>
    <property type="project" value="TreeGrafter"/>
</dbReference>
<keyword evidence="1 2" id="KW-0539">Nucleus</keyword>
<evidence type="ECO:0000256" key="1">
    <source>
        <dbReference type="ARBA" id="ARBA00023242"/>
    </source>
</evidence>
<evidence type="ECO:0000313" key="6">
    <source>
        <dbReference type="Proteomes" id="UP000654918"/>
    </source>
</evidence>
<dbReference type="GO" id="GO:0005634">
    <property type="term" value="C:nucleus"/>
    <property type="evidence" value="ECO:0007669"/>
    <property type="project" value="UniProtKB-SubCell"/>
</dbReference>
<feature type="region of interest" description="Disordered" evidence="3">
    <location>
        <begin position="372"/>
        <end position="400"/>
    </location>
</feature>
<dbReference type="InterPro" id="IPR015947">
    <property type="entry name" value="PUA-like_sf"/>
</dbReference>
<comment type="subcellular location">
    <subcellularLocation>
        <location evidence="2">Nucleus</location>
    </subcellularLocation>
</comment>
<dbReference type="InterPro" id="IPR045134">
    <property type="entry name" value="UHRF1/2-like"/>
</dbReference>
<dbReference type="PANTHER" id="PTHR14140:SF27">
    <property type="entry name" value="OS04G0289800 PROTEIN"/>
    <property type="match status" value="1"/>
</dbReference>
<feature type="compositionally biased region" description="Polar residues" evidence="3">
    <location>
        <begin position="372"/>
        <end position="387"/>
    </location>
</feature>
<feature type="compositionally biased region" description="Low complexity" evidence="3">
    <location>
        <begin position="150"/>
        <end position="175"/>
    </location>
</feature>
<feature type="compositionally biased region" description="Basic and acidic residues" evidence="3">
    <location>
        <begin position="388"/>
        <end position="400"/>
    </location>
</feature>
<dbReference type="Gene3D" id="2.30.280.10">
    <property type="entry name" value="SRA-YDG"/>
    <property type="match status" value="1"/>
</dbReference>
<comment type="caution">
    <text evidence="5">The sequence shown here is derived from an EMBL/GenBank/DDBJ whole genome shotgun (WGS) entry which is preliminary data.</text>
</comment>
<accession>A0A8H6K2A4</accession>
<organism evidence="5 6">
    <name type="scientific">Colletotrichum plurivorum</name>
    <dbReference type="NCBI Taxonomy" id="2175906"/>
    <lineage>
        <taxon>Eukaryota</taxon>
        <taxon>Fungi</taxon>
        <taxon>Dikarya</taxon>
        <taxon>Ascomycota</taxon>
        <taxon>Pezizomycotina</taxon>
        <taxon>Sordariomycetes</taxon>
        <taxon>Hypocreomycetidae</taxon>
        <taxon>Glomerellales</taxon>
        <taxon>Glomerellaceae</taxon>
        <taxon>Colletotrichum</taxon>
        <taxon>Colletotrichum orchidearum species complex</taxon>
    </lineage>
</organism>
<evidence type="ECO:0000313" key="5">
    <source>
        <dbReference type="EMBL" id="KAF6823722.1"/>
    </source>
</evidence>
<dbReference type="GO" id="GO:0061630">
    <property type="term" value="F:ubiquitin protein ligase activity"/>
    <property type="evidence" value="ECO:0007669"/>
    <property type="project" value="TreeGrafter"/>
</dbReference>
<keyword evidence="6" id="KW-1185">Reference proteome</keyword>